<evidence type="ECO:0000313" key="2">
    <source>
        <dbReference type="Proteomes" id="UP000179233"/>
    </source>
</evidence>
<accession>A0A1G1VQW2</accession>
<gene>
    <name evidence="1" type="ORF">A2786_00480</name>
</gene>
<dbReference type="AlphaFoldDB" id="A0A1G1VQW2"/>
<sequence>MVFNKLEAIEGQRDQALRVVQPIRERLVTLLREQGEQQRIGIADRILGQTQSSSYWKLSVDKMRNVGRYSSVRTNVEIETDPRSPHAKVLSPSSAIKVTVESQGIHACYNLESEPEKSWRTIGRVGANAGDIEDDTWESIAELDNTFFNWLELELARQP</sequence>
<organism evidence="1 2">
    <name type="scientific">Candidatus Chisholmbacteria bacterium RIFCSPHIGHO2_01_FULL_52_32</name>
    <dbReference type="NCBI Taxonomy" id="1797591"/>
    <lineage>
        <taxon>Bacteria</taxon>
        <taxon>Candidatus Chisholmiibacteriota</taxon>
    </lineage>
</organism>
<protein>
    <submittedName>
        <fullName evidence="1">Uncharacterized protein</fullName>
    </submittedName>
</protein>
<name>A0A1G1VQW2_9BACT</name>
<comment type="caution">
    <text evidence="1">The sequence shown here is derived from an EMBL/GenBank/DDBJ whole genome shotgun (WGS) entry which is preliminary data.</text>
</comment>
<evidence type="ECO:0000313" key="1">
    <source>
        <dbReference type="EMBL" id="OGY17786.1"/>
    </source>
</evidence>
<dbReference type="Proteomes" id="UP000179233">
    <property type="component" value="Unassembled WGS sequence"/>
</dbReference>
<proteinExistence type="predicted"/>
<dbReference type="EMBL" id="MHCJ01000006">
    <property type="protein sequence ID" value="OGY17786.1"/>
    <property type="molecule type" value="Genomic_DNA"/>
</dbReference>
<reference evidence="1 2" key="1">
    <citation type="journal article" date="2016" name="Nat. Commun.">
        <title>Thousands of microbial genomes shed light on interconnected biogeochemical processes in an aquifer system.</title>
        <authorList>
            <person name="Anantharaman K."/>
            <person name="Brown C.T."/>
            <person name="Hug L.A."/>
            <person name="Sharon I."/>
            <person name="Castelle C.J."/>
            <person name="Probst A.J."/>
            <person name="Thomas B.C."/>
            <person name="Singh A."/>
            <person name="Wilkins M.J."/>
            <person name="Karaoz U."/>
            <person name="Brodie E.L."/>
            <person name="Williams K.H."/>
            <person name="Hubbard S.S."/>
            <person name="Banfield J.F."/>
        </authorList>
    </citation>
    <scope>NUCLEOTIDE SEQUENCE [LARGE SCALE GENOMIC DNA]</scope>
</reference>